<evidence type="ECO:0000313" key="3">
    <source>
        <dbReference type="Proteomes" id="UP001431776"/>
    </source>
</evidence>
<comment type="caution">
    <text evidence="2">The sequence shown here is derived from an EMBL/GenBank/DDBJ whole genome shotgun (WGS) entry which is preliminary data.</text>
</comment>
<dbReference type="InterPro" id="IPR003607">
    <property type="entry name" value="HD/PDEase_dom"/>
</dbReference>
<proteinExistence type="predicted"/>
<keyword evidence="3" id="KW-1185">Reference proteome</keyword>
<dbReference type="RefSeq" id="WP_349244692.1">
    <property type="nucleotide sequence ID" value="NZ_JASCXX010000009.1"/>
</dbReference>
<sequence>MDPNALPRFRRWFDQYTSRFFGDDEYVNANLRLKQEHTARTCSEIARLARELALDENETRIAELTALFHDVGRFSQFAQYRTYNDLRSIDHGQRGVEVLRGEGVLDSLPAEERQWVETAVALHGRKSLPSALKGRALLFTKLIRDADKIDIFRVVTDHYKRYRQDPDNFALEVELPDDPQYCPEVLEAVRNEEAVDWAKLRTLTDAKLCQLGWVYDLNFTASLRRIEECGYLAELIGFLPQDEEIQSLCQKVSADVASRLAAVP</sequence>
<dbReference type="InterPro" id="IPR006674">
    <property type="entry name" value="HD_domain"/>
</dbReference>
<gene>
    <name evidence="2" type="ORF">QJ522_09555</name>
</gene>
<feature type="domain" description="HD" evidence="1">
    <location>
        <begin position="34"/>
        <end position="152"/>
    </location>
</feature>
<evidence type="ECO:0000313" key="2">
    <source>
        <dbReference type="EMBL" id="MDI6449286.1"/>
    </source>
</evidence>
<dbReference type="Pfam" id="PF01966">
    <property type="entry name" value="HD"/>
    <property type="match status" value="1"/>
</dbReference>
<evidence type="ECO:0000259" key="1">
    <source>
        <dbReference type="PROSITE" id="PS51831"/>
    </source>
</evidence>
<dbReference type="Proteomes" id="UP001431776">
    <property type="component" value="Unassembled WGS sequence"/>
</dbReference>
<dbReference type="EMBL" id="JASCXX010000009">
    <property type="protein sequence ID" value="MDI6449286.1"/>
    <property type="molecule type" value="Genomic_DNA"/>
</dbReference>
<dbReference type="PROSITE" id="PS51831">
    <property type="entry name" value="HD"/>
    <property type="match status" value="1"/>
</dbReference>
<dbReference type="SUPFAM" id="SSF109604">
    <property type="entry name" value="HD-domain/PDEase-like"/>
    <property type="match status" value="1"/>
</dbReference>
<organism evidence="2 3">
    <name type="scientific">Anaerobaca lacustris</name>
    <dbReference type="NCBI Taxonomy" id="3044600"/>
    <lineage>
        <taxon>Bacteria</taxon>
        <taxon>Pseudomonadati</taxon>
        <taxon>Planctomycetota</taxon>
        <taxon>Phycisphaerae</taxon>
        <taxon>Sedimentisphaerales</taxon>
        <taxon>Anaerobacaceae</taxon>
        <taxon>Anaerobaca</taxon>
    </lineage>
</organism>
<name>A0AAW6TU71_9BACT</name>
<dbReference type="CDD" id="cd00077">
    <property type="entry name" value="HDc"/>
    <property type="match status" value="1"/>
</dbReference>
<dbReference type="Gene3D" id="1.10.3210.10">
    <property type="entry name" value="Hypothetical protein af1432"/>
    <property type="match status" value="1"/>
</dbReference>
<protein>
    <submittedName>
        <fullName evidence="2">HD domain-containing protein</fullName>
    </submittedName>
</protein>
<dbReference type="AlphaFoldDB" id="A0AAW6TU71"/>
<accession>A0AAW6TU71</accession>
<reference evidence="2" key="1">
    <citation type="submission" date="2023-05" db="EMBL/GenBank/DDBJ databases">
        <title>Anaerotaeda fermentans gen. nov., sp. nov., a novel anaerobic planctomycete of the new family within the order Sedimentisphaerales isolated from Taman Peninsula, Russia.</title>
        <authorList>
            <person name="Khomyakova M.A."/>
            <person name="Merkel A.Y."/>
            <person name="Slobodkin A.I."/>
        </authorList>
    </citation>
    <scope>NUCLEOTIDE SEQUENCE</scope>
    <source>
        <strain evidence="2">M17dextr</strain>
    </source>
</reference>